<dbReference type="AlphaFoldDB" id="A0AAN7C463"/>
<evidence type="ECO:0000313" key="4">
    <source>
        <dbReference type="Proteomes" id="UP001303760"/>
    </source>
</evidence>
<protein>
    <submittedName>
        <fullName evidence="3">Uncharacterized protein</fullName>
    </submittedName>
</protein>
<feature type="transmembrane region" description="Helical" evidence="2">
    <location>
        <begin position="214"/>
        <end position="237"/>
    </location>
</feature>
<feature type="coiled-coil region" evidence="1">
    <location>
        <begin position="96"/>
        <end position="130"/>
    </location>
</feature>
<sequence>MSPTNGLYLFACLPRPWPSCRSRSFALSGWRPQVTSSSSSLSSFSSPLGVPRAVSPPPRGLLTVAGSMLYWMVSVVDRVSVCLRNVGTFAEFIDRLLRDEQRLSMLATEYAKLQRRYRDQRMTLAALNRSVHSACKEHHERWREFPSVASEPRRHAKISPVEVQDKQFAEPPTLVKMCKCPLSPLCPLLQHRASTHSRLRVAFRDCRVNIAFSYHFPGVSAFIFCFYFIPFAGRLLLLADRPN</sequence>
<keyword evidence="1" id="KW-0175">Coiled coil</keyword>
<keyword evidence="2" id="KW-1133">Transmembrane helix</keyword>
<reference evidence="3" key="1">
    <citation type="journal article" date="2023" name="Mol. Phylogenet. Evol.">
        <title>Genome-scale phylogeny and comparative genomics of the fungal order Sordariales.</title>
        <authorList>
            <person name="Hensen N."/>
            <person name="Bonometti L."/>
            <person name="Westerberg I."/>
            <person name="Brannstrom I.O."/>
            <person name="Guillou S."/>
            <person name="Cros-Aarteil S."/>
            <person name="Calhoun S."/>
            <person name="Haridas S."/>
            <person name="Kuo A."/>
            <person name="Mondo S."/>
            <person name="Pangilinan J."/>
            <person name="Riley R."/>
            <person name="LaButti K."/>
            <person name="Andreopoulos B."/>
            <person name="Lipzen A."/>
            <person name="Chen C."/>
            <person name="Yan M."/>
            <person name="Daum C."/>
            <person name="Ng V."/>
            <person name="Clum A."/>
            <person name="Steindorff A."/>
            <person name="Ohm R.A."/>
            <person name="Martin F."/>
            <person name="Silar P."/>
            <person name="Natvig D.O."/>
            <person name="Lalanne C."/>
            <person name="Gautier V."/>
            <person name="Ament-Velasquez S.L."/>
            <person name="Kruys A."/>
            <person name="Hutchinson M.I."/>
            <person name="Powell A.J."/>
            <person name="Barry K."/>
            <person name="Miller A.N."/>
            <person name="Grigoriev I.V."/>
            <person name="Debuchy R."/>
            <person name="Gladieux P."/>
            <person name="Hiltunen Thoren M."/>
            <person name="Johannesson H."/>
        </authorList>
    </citation>
    <scope>NUCLEOTIDE SEQUENCE</scope>
    <source>
        <strain evidence="3">CBS 532.94</strain>
    </source>
</reference>
<evidence type="ECO:0000256" key="2">
    <source>
        <dbReference type="SAM" id="Phobius"/>
    </source>
</evidence>
<proteinExistence type="predicted"/>
<reference evidence="3" key="2">
    <citation type="submission" date="2023-05" db="EMBL/GenBank/DDBJ databases">
        <authorList>
            <consortium name="Lawrence Berkeley National Laboratory"/>
            <person name="Steindorff A."/>
            <person name="Hensen N."/>
            <person name="Bonometti L."/>
            <person name="Westerberg I."/>
            <person name="Brannstrom I.O."/>
            <person name="Guillou S."/>
            <person name="Cros-Aarteil S."/>
            <person name="Calhoun S."/>
            <person name="Haridas S."/>
            <person name="Kuo A."/>
            <person name="Mondo S."/>
            <person name="Pangilinan J."/>
            <person name="Riley R."/>
            <person name="Labutti K."/>
            <person name="Andreopoulos B."/>
            <person name="Lipzen A."/>
            <person name="Chen C."/>
            <person name="Yanf M."/>
            <person name="Daum C."/>
            <person name="Ng V."/>
            <person name="Clum A."/>
            <person name="Ohm R."/>
            <person name="Martin F."/>
            <person name="Silar P."/>
            <person name="Natvig D."/>
            <person name="Lalanne C."/>
            <person name="Gautier V."/>
            <person name="Ament-Velasquez S.L."/>
            <person name="Kruys A."/>
            <person name="Hutchinson M.I."/>
            <person name="Powell A.J."/>
            <person name="Barry K."/>
            <person name="Miller A.N."/>
            <person name="Grigoriev I.V."/>
            <person name="Debuchy R."/>
            <person name="Gladieux P."/>
            <person name="Thoren M.H."/>
            <person name="Johannesson H."/>
        </authorList>
    </citation>
    <scope>NUCLEOTIDE SEQUENCE</scope>
    <source>
        <strain evidence="3">CBS 532.94</strain>
    </source>
</reference>
<accession>A0AAN7C463</accession>
<keyword evidence="4" id="KW-1185">Reference proteome</keyword>
<organism evidence="3 4">
    <name type="scientific">Achaetomium macrosporum</name>
    <dbReference type="NCBI Taxonomy" id="79813"/>
    <lineage>
        <taxon>Eukaryota</taxon>
        <taxon>Fungi</taxon>
        <taxon>Dikarya</taxon>
        <taxon>Ascomycota</taxon>
        <taxon>Pezizomycotina</taxon>
        <taxon>Sordariomycetes</taxon>
        <taxon>Sordariomycetidae</taxon>
        <taxon>Sordariales</taxon>
        <taxon>Chaetomiaceae</taxon>
        <taxon>Achaetomium</taxon>
    </lineage>
</organism>
<keyword evidence="2" id="KW-0812">Transmembrane</keyword>
<evidence type="ECO:0000256" key="1">
    <source>
        <dbReference type="SAM" id="Coils"/>
    </source>
</evidence>
<keyword evidence="2" id="KW-0472">Membrane</keyword>
<dbReference type="Proteomes" id="UP001303760">
    <property type="component" value="Unassembled WGS sequence"/>
</dbReference>
<gene>
    <name evidence="3" type="ORF">C8A03DRAFT_18672</name>
</gene>
<name>A0AAN7C463_9PEZI</name>
<comment type="caution">
    <text evidence="3">The sequence shown here is derived from an EMBL/GenBank/DDBJ whole genome shotgun (WGS) entry which is preliminary data.</text>
</comment>
<evidence type="ECO:0000313" key="3">
    <source>
        <dbReference type="EMBL" id="KAK4234427.1"/>
    </source>
</evidence>
<dbReference type="EMBL" id="MU860371">
    <property type="protein sequence ID" value="KAK4234427.1"/>
    <property type="molecule type" value="Genomic_DNA"/>
</dbReference>